<sequence>MRSVIFLLLLATGLAVGPACRRAPQPVSYAMPAARINWVVDRMQRLMRQDVTNPPLAARFYAYAMLAGYEVLAQSDSALVSMHGRLRDYPRLARPARRCQAPQLAALFAMLHTAGKLQPSGTQLAAAVTALGDSCRRSGVPEEVVAEAQAYGQQVGTALLAYAKQDGYNRISNYPRYTPTAGRAYWSPTPPAFFGAVEPYFNRVRPFVLTSAAQFRPVPPTAFDSLPGSGFAGLMREVYQTSRTLTAEQRTIAAFWDCNPFALREDGHLRLGLKKMSPGGHWMAIAGTACRQRNTAFAQTLQIHAVLAVVLTDAFICCWDEKYRSNRIRPETVIRRYVDPTWKPLLQTPPFPEYLSGHSVISTAAAEVLTRYFGPDFAYADATEQSYGLPTRRFTSFRQAAAEAAISRLYGGIHFRDAIERGQQAGLAYATWALPRLLDHRADVAAAPAP</sequence>
<dbReference type="RefSeq" id="WP_111476154.1">
    <property type="nucleotide sequence ID" value="NZ_QHKM01000001.1"/>
</dbReference>
<organism evidence="2 3">
    <name type="scientific">Hymenobacter edaphi</name>
    <dbReference type="NCBI Taxonomy" id="2211146"/>
    <lineage>
        <taxon>Bacteria</taxon>
        <taxon>Pseudomonadati</taxon>
        <taxon>Bacteroidota</taxon>
        <taxon>Cytophagia</taxon>
        <taxon>Cytophagales</taxon>
        <taxon>Hymenobacteraceae</taxon>
        <taxon>Hymenobacter</taxon>
    </lineage>
</organism>
<comment type="caution">
    <text evidence="2">The sequence shown here is derived from an EMBL/GenBank/DDBJ whole genome shotgun (WGS) entry which is preliminary data.</text>
</comment>
<gene>
    <name evidence="2" type="ORF">DLM85_00700</name>
</gene>
<dbReference type="OrthoDB" id="7793240at2"/>
<protein>
    <submittedName>
        <fullName evidence="2">Haloperoxidase</fullName>
    </submittedName>
</protein>
<dbReference type="InterPro" id="IPR000326">
    <property type="entry name" value="PAP2/HPO"/>
</dbReference>
<reference evidence="3" key="1">
    <citation type="submission" date="2018-05" db="EMBL/GenBank/DDBJ databases">
        <authorList>
            <person name="Nie L."/>
        </authorList>
    </citation>
    <scope>NUCLEOTIDE SEQUENCE [LARGE SCALE GENOMIC DNA]</scope>
    <source>
        <strain evidence="3">NL</strain>
    </source>
</reference>
<dbReference type="PANTHER" id="PTHR34599">
    <property type="entry name" value="PEROXIDASE-RELATED"/>
    <property type="match status" value="1"/>
</dbReference>
<dbReference type="Proteomes" id="UP000248553">
    <property type="component" value="Unassembled WGS sequence"/>
</dbReference>
<dbReference type="InterPro" id="IPR052559">
    <property type="entry name" value="V-haloperoxidase"/>
</dbReference>
<dbReference type="Gene3D" id="1.10.606.20">
    <property type="match status" value="1"/>
</dbReference>
<dbReference type="EMBL" id="QHKM01000001">
    <property type="protein sequence ID" value="RAK69418.1"/>
    <property type="molecule type" value="Genomic_DNA"/>
</dbReference>
<dbReference type="PANTHER" id="PTHR34599:SF2">
    <property type="entry name" value="TRAF-TYPE DOMAIN-CONTAINING PROTEIN"/>
    <property type="match status" value="1"/>
</dbReference>
<keyword evidence="2" id="KW-0560">Oxidoreductase</keyword>
<proteinExistence type="predicted"/>
<keyword evidence="3" id="KW-1185">Reference proteome</keyword>
<name>A0A328BWF9_9BACT</name>
<dbReference type="SUPFAM" id="SSF48317">
    <property type="entry name" value="Acid phosphatase/Vanadium-dependent haloperoxidase"/>
    <property type="match status" value="1"/>
</dbReference>
<evidence type="ECO:0000259" key="1">
    <source>
        <dbReference type="Pfam" id="PF01569"/>
    </source>
</evidence>
<dbReference type="Pfam" id="PF01569">
    <property type="entry name" value="PAP2"/>
    <property type="match status" value="1"/>
</dbReference>
<keyword evidence="2" id="KW-0575">Peroxidase</keyword>
<evidence type="ECO:0000313" key="2">
    <source>
        <dbReference type="EMBL" id="RAK69418.1"/>
    </source>
</evidence>
<accession>A0A328BWF9</accession>
<dbReference type="GO" id="GO:0004601">
    <property type="term" value="F:peroxidase activity"/>
    <property type="evidence" value="ECO:0007669"/>
    <property type="project" value="UniProtKB-KW"/>
</dbReference>
<evidence type="ECO:0000313" key="3">
    <source>
        <dbReference type="Proteomes" id="UP000248553"/>
    </source>
</evidence>
<dbReference type="CDD" id="cd03398">
    <property type="entry name" value="PAP2_haloperoxidase"/>
    <property type="match status" value="1"/>
</dbReference>
<dbReference type="AlphaFoldDB" id="A0A328BWF9"/>
<dbReference type="InterPro" id="IPR036938">
    <property type="entry name" value="PAP2/HPO_sf"/>
</dbReference>
<feature type="domain" description="Phosphatidic acid phosphatase type 2/haloperoxidase" evidence="1">
    <location>
        <begin position="308"/>
        <end position="434"/>
    </location>
</feature>